<evidence type="ECO:0000313" key="4">
    <source>
        <dbReference type="Proteomes" id="UP000281406"/>
    </source>
</evidence>
<dbReference type="SUPFAM" id="SSF54236">
    <property type="entry name" value="Ubiquitin-like"/>
    <property type="match status" value="1"/>
</dbReference>
<dbReference type="OrthoDB" id="442921at2759"/>
<evidence type="ECO:0000313" key="3">
    <source>
        <dbReference type="EMBL" id="ROL41761.1"/>
    </source>
</evidence>
<dbReference type="Proteomes" id="UP000281406">
    <property type="component" value="Unassembled WGS sequence"/>
</dbReference>
<name>A0A3N0Y6M2_ANAGA</name>
<evidence type="ECO:0000259" key="2">
    <source>
        <dbReference type="Pfam" id="PF11976"/>
    </source>
</evidence>
<dbReference type="InterPro" id="IPR029071">
    <property type="entry name" value="Ubiquitin-like_domsf"/>
</dbReference>
<gene>
    <name evidence="3" type="ORF">DPX16_9352</name>
</gene>
<dbReference type="Pfam" id="PF11976">
    <property type="entry name" value="Rad60-SLD"/>
    <property type="match status" value="1"/>
</dbReference>
<sequence length="143" mass="16004">MSSTGLLYLQKFAGSFARSREQEGRHVTRNQPIVDKVGKGKRVPVGSCVALQCGERILCSVYFHNTDQQTPAKMSEDKPKEGVKTENDHINLKVAGQDGSVVQFKIKRHTPLSKLMKAYCERQLEMEDEDTIDVFQQQTGGSC</sequence>
<dbReference type="InterPro" id="IPR022617">
    <property type="entry name" value="Rad60/SUMO-like_dom"/>
</dbReference>
<protein>
    <submittedName>
        <fullName evidence="3">Small ubiquitin-related modifier 3-like</fullName>
    </submittedName>
</protein>
<dbReference type="FunFam" id="3.10.20.90:FF:000195">
    <property type="entry name" value="small ubiquitin-related modifier 2 isoform X2"/>
    <property type="match status" value="1"/>
</dbReference>
<keyword evidence="1" id="KW-1017">Isopeptide bond</keyword>
<accession>A0A3N0Y6M2</accession>
<keyword evidence="4" id="KW-1185">Reference proteome</keyword>
<dbReference type="PANTHER" id="PTHR10562">
    <property type="entry name" value="SMALL UBIQUITIN-RELATED MODIFIER"/>
    <property type="match status" value="1"/>
</dbReference>
<comment type="caution">
    <text evidence="3">The sequence shown here is derived from an EMBL/GenBank/DDBJ whole genome shotgun (WGS) entry which is preliminary data.</text>
</comment>
<feature type="domain" description="Rad60/SUMO-like" evidence="2">
    <location>
        <begin position="90"/>
        <end position="123"/>
    </location>
</feature>
<dbReference type="Gene3D" id="3.10.20.90">
    <property type="entry name" value="Phosphatidylinositol 3-kinase Catalytic Subunit, Chain A, domain 1"/>
    <property type="match status" value="1"/>
</dbReference>
<dbReference type="AlphaFoldDB" id="A0A3N0Y6M2"/>
<reference evidence="3 4" key="1">
    <citation type="submission" date="2018-10" db="EMBL/GenBank/DDBJ databases">
        <title>Genome assembly for a Yunnan-Guizhou Plateau 3E fish, Anabarilius grahami (Regan), and its evolutionary and genetic applications.</title>
        <authorList>
            <person name="Jiang W."/>
        </authorList>
    </citation>
    <scope>NUCLEOTIDE SEQUENCE [LARGE SCALE GENOMIC DNA]</scope>
    <source>
        <strain evidence="3">AG-KIZ</strain>
        <tissue evidence="3">Muscle</tissue>
    </source>
</reference>
<dbReference type="EMBL" id="RJVU01051519">
    <property type="protein sequence ID" value="ROL41761.1"/>
    <property type="molecule type" value="Genomic_DNA"/>
</dbReference>
<organism evidence="3 4">
    <name type="scientific">Anabarilius grahami</name>
    <name type="common">Kanglang fish</name>
    <name type="synonym">Barilius grahami</name>
    <dbReference type="NCBI Taxonomy" id="495550"/>
    <lineage>
        <taxon>Eukaryota</taxon>
        <taxon>Metazoa</taxon>
        <taxon>Chordata</taxon>
        <taxon>Craniata</taxon>
        <taxon>Vertebrata</taxon>
        <taxon>Euteleostomi</taxon>
        <taxon>Actinopterygii</taxon>
        <taxon>Neopterygii</taxon>
        <taxon>Teleostei</taxon>
        <taxon>Ostariophysi</taxon>
        <taxon>Cypriniformes</taxon>
        <taxon>Xenocyprididae</taxon>
        <taxon>Xenocypridinae</taxon>
        <taxon>Xenocypridinae incertae sedis</taxon>
        <taxon>Anabarilius</taxon>
    </lineage>
</organism>
<proteinExistence type="predicted"/>
<evidence type="ECO:0000256" key="1">
    <source>
        <dbReference type="ARBA" id="ARBA00022499"/>
    </source>
</evidence>